<dbReference type="GO" id="GO:0004518">
    <property type="term" value="F:nuclease activity"/>
    <property type="evidence" value="ECO:0007669"/>
    <property type="project" value="UniProtKB-KW"/>
</dbReference>
<evidence type="ECO:0000256" key="4">
    <source>
        <dbReference type="SAM" id="MobiDB-lite"/>
    </source>
</evidence>
<feature type="domain" description="VRR-NUC" evidence="5">
    <location>
        <begin position="79"/>
        <end position="191"/>
    </location>
</feature>
<name>A0A3D8JYE0_9BURK</name>
<feature type="compositionally biased region" description="Gly residues" evidence="4">
    <location>
        <begin position="224"/>
        <end position="239"/>
    </location>
</feature>
<keyword evidence="7" id="KW-1185">Reference proteome</keyword>
<dbReference type="InterPro" id="IPR014883">
    <property type="entry name" value="VRR_NUC"/>
</dbReference>
<evidence type="ECO:0000313" key="6">
    <source>
        <dbReference type="EMBL" id="RDU97832.1"/>
    </source>
</evidence>
<comment type="caution">
    <text evidence="6">The sequence shown here is derived from an EMBL/GenBank/DDBJ whole genome shotgun (WGS) entry which is preliminary data.</text>
</comment>
<organism evidence="6 7">
    <name type="scientific">Trinickia dinghuensis</name>
    <dbReference type="NCBI Taxonomy" id="2291023"/>
    <lineage>
        <taxon>Bacteria</taxon>
        <taxon>Pseudomonadati</taxon>
        <taxon>Pseudomonadota</taxon>
        <taxon>Betaproteobacteria</taxon>
        <taxon>Burkholderiales</taxon>
        <taxon>Burkholderiaceae</taxon>
        <taxon>Trinickia</taxon>
    </lineage>
</organism>
<evidence type="ECO:0000259" key="5">
    <source>
        <dbReference type="SMART" id="SM00990"/>
    </source>
</evidence>
<feature type="compositionally biased region" description="Pro residues" evidence="4">
    <location>
        <begin position="241"/>
        <end position="254"/>
    </location>
</feature>
<feature type="compositionally biased region" description="Polar residues" evidence="4">
    <location>
        <begin position="201"/>
        <end position="214"/>
    </location>
</feature>
<evidence type="ECO:0000256" key="3">
    <source>
        <dbReference type="ARBA" id="ARBA00022801"/>
    </source>
</evidence>
<accession>A0A3D8JYE0</accession>
<gene>
    <name evidence="6" type="ORF">DWV00_14840</name>
</gene>
<dbReference type="OrthoDB" id="6675421at2"/>
<evidence type="ECO:0000256" key="1">
    <source>
        <dbReference type="ARBA" id="ARBA00001946"/>
    </source>
</evidence>
<keyword evidence="2" id="KW-0540">Nuclease</keyword>
<dbReference type="EMBL" id="QRGA01000008">
    <property type="protein sequence ID" value="RDU97832.1"/>
    <property type="molecule type" value="Genomic_DNA"/>
</dbReference>
<feature type="region of interest" description="Disordered" evidence="4">
    <location>
        <begin position="1"/>
        <end position="25"/>
    </location>
</feature>
<dbReference type="AlphaFoldDB" id="A0A3D8JYE0"/>
<protein>
    <submittedName>
        <fullName evidence="6">VRR-NUC domain-containing protein</fullName>
    </submittedName>
</protein>
<sequence>MSDYGPGSMTGGVSPDGQTTPVGVSGRLSKKDRMVLCQVLCQCKQIGVATRNGRIQRQRCVQQRLDFANETSQMETGAPTEYKPEQTYNMKAVPPEPVTDPDDPLLPHSDIRQWINDYWPGGSKKYKAGQGNLRRPDVVVVNDPTQPPVQSNIKMVVEYKFPPDDFSRDQRQDYIEIAGSESKFMRLGPAECGCGDDDQNGQESTQRQSKSSTSDLDDLAGQSGQSGGSGGSSLPGGGSLPLPPPGRLPPGILP</sequence>
<dbReference type="RefSeq" id="WP_115534359.1">
    <property type="nucleotide sequence ID" value="NZ_QRGA01000008.1"/>
</dbReference>
<proteinExistence type="predicted"/>
<keyword evidence="3" id="KW-0378">Hydrolase</keyword>
<feature type="region of interest" description="Disordered" evidence="4">
    <location>
        <begin position="187"/>
        <end position="254"/>
    </location>
</feature>
<comment type="cofactor">
    <cofactor evidence="1">
        <name>Mg(2+)</name>
        <dbReference type="ChEBI" id="CHEBI:18420"/>
    </cofactor>
</comment>
<dbReference type="Proteomes" id="UP000256838">
    <property type="component" value="Unassembled WGS sequence"/>
</dbReference>
<evidence type="ECO:0000256" key="2">
    <source>
        <dbReference type="ARBA" id="ARBA00022722"/>
    </source>
</evidence>
<reference evidence="6 7" key="1">
    <citation type="submission" date="2018-08" db="EMBL/GenBank/DDBJ databases">
        <title>Paraburkholderia sp. DHOM06 isolated from forest soil.</title>
        <authorList>
            <person name="Gao Z.-H."/>
            <person name="Qiu L.-H."/>
        </authorList>
    </citation>
    <scope>NUCLEOTIDE SEQUENCE [LARGE SCALE GENOMIC DNA]</scope>
    <source>
        <strain evidence="6 7">DHOM06</strain>
    </source>
</reference>
<dbReference type="SMART" id="SM00990">
    <property type="entry name" value="VRR_NUC"/>
    <property type="match status" value="1"/>
</dbReference>
<evidence type="ECO:0000313" key="7">
    <source>
        <dbReference type="Proteomes" id="UP000256838"/>
    </source>
</evidence>
<dbReference type="Pfam" id="PF08774">
    <property type="entry name" value="VRR_NUC"/>
    <property type="match status" value="1"/>
</dbReference>
<dbReference type="GO" id="GO:0016788">
    <property type="term" value="F:hydrolase activity, acting on ester bonds"/>
    <property type="evidence" value="ECO:0007669"/>
    <property type="project" value="InterPro"/>
</dbReference>